<dbReference type="PANTHER" id="PTHR32305">
    <property type="match status" value="1"/>
</dbReference>
<name>A0ABQ3GXV2_9NEIS</name>
<dbReference type="Pfam" id="PF13296">
    <property type="entry name" value="T6SS_Vgr"/>
    <property type="match status" value="1"/>
</dbReference>
<dbReference type="Gene3D" id="4.10.220.110">
    <property type="match status" value="1"/>
</dbReference>
<gene>
    <name evidence="8" type="ORF">GCM10007350_06640</name>
</gene>
<keyword evidence="9" id="KW-1185">Reference proteome</keyword>
<dbReference type="InterPro" id="IPR017847">
    <property type="entry name" value="T6SS_RhsGE_Vgr_subset"/>
</dbReference>
<comment type="caution">
    <text evidence="8">The sequence shown here is derived from an EMBL/GenBank/DDBJ whole genome shotgun (WGS) entry which is preliminary data.</text>
</comment>
<feature type="compositionally biased region" description="Polar residues" evidence="4">
    <location>
        <begin position="237"/>
        <end position="253"/>
    </location>
</feature>
<evidence type="ECO:0000259" key="7">
    <source>
        <dbReference type="Pfam" id="PF13296"/>
    </source>
</evidence>
<dbReference type="NCBIfam" id="TIGR01646">
    <property type="entry name" value="vgr_GE"/>
    <property type="match status" value="1"/>
</dbReference>
<evidence type="ECO:0000256" key="4">
    <source>
        <dbReference type="SAM" id="MobiDB-lite"/>
    </source>
</evidence>
<evidence type="ECO:0000259" key="5">
    <source>
        <dbReference type="Pfam" id="PF04717"/>
    </source>
</evidence>
<evidence type="ECO:0000256" key="2">
    <source>
        <dbReference type="ARBA" id="ARBA00005558"/>
    </source>
</evidence>
<dbReference type="PANTHER" id="PTHR32305:SF15">
    <property type="entry name" value="PROTEIN RHSA-RELATED"/>
    <property type="match status" value="1"/>
</dbReference>
<dbReference type="Pfam" id="PF05954">
    <property type="entry name" value="Phage_GPD"/>
    <property type="match status" value="1"/>
</dbReference>
<proteinExistence type="inferred from homology"/>
<comment type="subcellular location">
    <subcellularLocation>
        <location evidence="1">Secreted</location>
    </subcellularLocation>
</comment>
<accession>A0ABQ3GXV2</accession>
<protein>
    <submittedName>
        <fullName evidence="8">Type IV secretion protein Rhs</fullName>
    </submittedName>
</protein>
<sequence>MLDQLLAAFASAFSQDQRLLTLQLGEGGAFGEQLLPQKLQADEALSRPYRYALECLSPDAELELKTLLGQPAELGIETADGGSVVRAGIVTTAESLGSDGGFARYRLTIEPPLALLRHRRTSRVFQDQSVPDIVKAIVAEHQGRNAVIQSHFAVEFELGQIYAPRSYCLQYRESDLDFIQRLLAEEGLSYRFAHEGGEAPMVTMRVFDDAYALPQLAQARIRFHRADATEADDTITGWDSQRQLGPGQASLTSFDYKPTRTGDAASTSGTQQGGGSQAEVSLDDYDPQTLYYGSDGEDLNRYARLRQQAHDLNKKGFSGEATVRSLEPGRWFTLLDHPAHDFDAPEDREFTVTGVRFTASNNLPDELARLLPSLQGAKLAAGTQAAPFNARFDAQRRGIPLTPAYAPHGKPTSRGMQTATVVGPGDGEVHTDELGRIKVQFHWQRTQEHPEYGANLDDKSSCWLRVAMPSAGAGWGHQFIPRVGQEVLVDFLEGDIDRPLVTGVVYNGSHPVPAFSGAGSLPANKTLSGIKTKEHGGGQYGELLFDDTQGEVRTKLSSEHGKTQLNQGFLIHSRSDGKGTPRGEGFELRTDRHGAIRAANGLLITTEAANGAGGNQLDRSQAQSQLDAAFELASSLGDVATHQLADTVETGPETVKDNAKASKTQQGHLHHLKEALKSWANGTNVSKDGKGEQAGQQALIVVSAPAGLAQTTPNSQAIAAGSNLDLIAQRDTQQTSGRRWLHNVGEHISLFVAGVKDQIALKLIAAKGKVQVQAQSDNVEINAARDIQQAANQHINWNAKQEILLTSGGAYIRIKGGNIEIHAPGKIDVKGASHSLEGPASTNVVLPKFPVIDLEPTPFKLDLRLMDIPGPHGHPLAQMPWQIVRPTVLTDFLSGITDQTDVLAEGVSDDQGKIVLDAKQEELLAEQHCKSPGCLWITCAGQLAKLDMVAESAGWTEEEQLMHALGALDYADDIQDGKLSGTSPLDVRRATRAHELSSAESLLAKWKKGS</sequence>
<evidence type="ECO:0000256" key="3">
    <source>
        <dbReference type="ARBA" id="ARBA00022525"/>
    </source>
</evidence>
<dbReference type="SUPFAM" id="SSF69255">
    <property type="entry name" value="gp5 N-terminal domain-like"/>
    <property type="match status" value="1"/>
</dbReference>
<dbReference type="Gene3D" id="2.40.50.230">
    <property type="entry name" value="Gp5 N-terminal domain"/>
    <property type="match status" value="1"/>
</dbReference>
<dbReference type="Gene3D" id="2.30.110.50">
    <property type="match status" value="1"/>
</dbReference>
<dbReference type="InterPro" id="IPR050708">
    <property type="entry name" value="T6SS_VgrG/RHS"/>
</dbReference>
<feature type="region of interest" description="Disordered" evidence="4">
    <location>
        <begin position="234"/>
        <end position="287"/>
    </location>
</feature>
<feature type="domain" description="DUF2345" evidence="6">
    <location>
        <begin position="692"/>
        <end position="840"/>
    </location>
</feature>
<evidence type="ECO:0000259" key="6">
    <source>
        <dbReference type="Pfam" id="PF10106"/>
    </source>
</evidence>
<comment type="similarity">
    <text evidence="2">Belongs to the VgrG protein family.</text>
</comment>
<dbReference type="InterPro" id="IPR006531">
    <property type="entry name" value="Gp5/Vgr_OB"/>
</dbReference>
<dbReference type="InterPro" id="IPR006533">
    <property type="entry name" value="T6SS_Vgr_RhsGE"/>
</dbReference>
<dbReference type="Proteomes" id="UP000604737">
    <property type="component" value="Unassembled WGS sequence"/>
</dbReference>
<evidence type="ECO:0000313" key="9">
    <source>
        <dbReference type="Proteomes" id="UP000604737"/>
    </source>
</evidence>
<dbReference type="SUPFAM" id="SSF69349">
    <property type="entry name" value="Phage fibre proteins"/>
    <property type="match status" value="2"/>
</dbReference>
<keyword evidence="3" id="KW-0964">Secreted</keyword>
<organism evidence="8 9">
    <name type="scientific">Jeongeupia chitinilytica</name>
    <dbReference type="NCBI Taxonomy" id="1041641"/>
    <lineage>
        <taxon>Bacteria</taxon>
        <taxon>Pseudomonadati</taxon>
        <taxon>Pseudomonadota</taxon>
        <taxon>Betaproteobacteria</taxon>
        <taxon>Neisseriales</taxon>
        <taxon>Chitinibacteraceae</taxon>
        <taxon>Jeongeupia</taxon>
    </lineage>
</organism>
<dbReference type="NCBIfam" id="TIGR03361">
    <property type="entry name" value="VI_Rhs_Vgr"/>
    <property type="match status" value="1"/>
</dbReference>
<dbReference type="EMBL" id="BMYO01000002">
    <property type="protein sequence ID" value="GHD57798.1"/>
    <property type="molecule type" value="Genomic_DNA"/>
</dbReference>
<dbReference type="Pfam" id="PF10106">
    <property type="entry name" value="DUF2345"/>
    <property type="match status" value="1"/>
</dbReference>
<dbReference type="InterPro" id="IPR018769">
    <property type="entry name" value="VgrG2_DUF2345"/>
</dbReference>
<dbReference type="InterPro" id="IPR028244">
    <property type="entry name" value="T6SS_Rhs_Vgr_dom"/>
</dbReference>
<evidence type="ECO:0000256" key="1">
    <source>
        <dbReference type="ARBA" id="ARBA00004613"/>
    </source>
</evidence>
<reference evidence="9" key="1">
    <citation type="journal article" date="2019" name="Int. J. Syst. Evol. Microbiol.">
        <title>The Global Catalogue of Microorganisms (GCM) 10K type strain sequencing project: providing services to taxonomists for standard genome sequencing and annotation.</title>
        <authorList>
            <consortium name="The Broad Institute Genomics Platform"/>
            <consortium name="The Broad Institute Genome Sequencing Center for Infectious Disease"/>
            <person name="Wu L."/>
            <person name="Ma J."/>
        </authorList>
    </citation>
    <scope>NUCLEOTIDE SEQUENCE [LARGE SCALE GENOMIC DNA]</scope>
    <source>
        <strain evidence="9">KCTC 23701</strain>
    </source>
</reference>
<dbReference type="SUPFAM" id="SSF69279">
    <property type="entry name" value="Phage tail proteins"/>
    <property type="match status" value="2"/>
</dbReference>
<evidence type="ECO:0000313" key="8">
    <source>
        <dbReference type="EMBL" id="GHD57798.1"/>
    </source>
</evidence>
<dbReference type="Pfam" id="PF04717">
    <property type="entry name" value="Phage_base_V"/>
    <property type="match status" value="1"/>
</dbReference>
<feature type="domain" description="Putative type VI secretion system Rhs element associated Vgr" evidence="7">
    <location>
        <begin position="533"/>
        <end position="640"/>
    </location>
</feature>
<dbReference type="InterPro" id="IPR037026">
    <property type="entry name" value="Vgr_OB-fold_dom_sf"/>
</dbReference>
<dbReference type="Gene3D" id="3.55.50.10">
    <property type="entry name" value="Baseplate protein-like domains"/>
    <property type="match status" value="1"/>
</dbReference>
<feature type="domain" description="Gp5/Type VI secretion system Vgr protein OB-fold" evidence="5">
    <location>
        <begin position="431"/>
        <end position="506"/>
    </location>
</feature>